<protein>
    <submittedName>
        <fullName evidence="1">Uncharacterized protein</fullName>
    </submittedName>
</protein>
<dbReference type="AlphaFoldDB" id="A8PK30"/>
<evidence type="ECO:0000313" key="1">
    <source>
        <dbReference type="EMBL" id="EDP46632.1"/>
    </source>
</evidence>
<evidence type="ECO:0000313" key="2">
    <source>
        <dbReference type="Proteomes" id="UP000054075"/>
    </source>
</evidence>
<dbReference type="RefSeq" id="WP_006035606.1">
    <property type="nucleotide sequence ID" value="NZ_AAQJ02000001.1"/>
</dbReference>
<gene>
    <name evidence="1" type="ORF">RICGR_0015</name>
</gene>
<accession>A8PK30</accession>
<sequence length="78" mass="8520">MIDYKTGSAKAEQLEAKDNIIIEHTILNGPKLAEAAINAIKRVSSQLSYVSIEHLGSTVRYQGFQASQSSIFLLLSNP</sequence>
<comment type="caution">
    <text evidence="1">The sequence shown here is derived from an EMBL/GenBank/DDBJ whole genome shotgun (WGS) entry which is preliminary data.</text>
</comment>
<name>A8PK30_9COXI</name>
<keyword evidence="2" id="KW-1185">Reference proteome</keyword>
<reference evidence="1" key="1">
    <citation type="submission" date="2006-04" db="EMBL/GenBank/DDBJ databases">
        <authorList>
            <person name="Seshadri R."/>
            <person name="Federici B.A."/>
        </authorList>
    </citation>
    <scope>NUCLEOTIDE SEQUENCE [LARGE SCALE GENOMIC DNA]</scope>
</reference>
<dbReference type="OrthoDB" id="9801669at2"/>
<reference evidence="1" key="2">
    <citation type="submission" date="2007-10" db="EMBL/GenBank/DDBJ databases">
        <authorList>
            <person name="Myers G.S."/>
        </authorList>
    </citation>
    <scope>NUCLEOTIDE SEQUENCE [LARGE SCALE GENOMIC DNA]</scope>
</reference>
<organism evidence="1 2">
    <name type="scientific">Rickettsiella grylli</name>
    <dbReference type="NCBI Taxonomy" id="59196"/>
    <lineage>
        <taxon>Bacteria</taxon>
        <taxon>Pseudomonadati</taxon>
        <taxon>Pseudomonadota</taxon>
        <taxon>Gammaproteobacteria</taxon>
        <taxon>Legionellales</taxon>
        <taxon>Coxiellaceae</taxon>
        <taxon>Rickettsiella</taxon>
    </lineage>
</organism>
<dbReference type="EMBL" id="AAQJ02000001">
    <property type="protein sequence ID" value="EDP46632.1"/>
    <property type="molecule type" value="Genomic_DNA"/>
</dbReference>
<proteinExistence type="predicted"/>
<dbReference type="Proteomes" id="UP000054075">
    <property type="component" value="Unassembled WGS sequence"/>
</dbReference>